<evidence type="ECO:0000256" key="1">
    <source>
        <dbReference type="SAM" id="MobiDB-lite"/>
    </source>
</evidence>
<dbReference type="AlphaFoldDB" id="A0AAD4W011"/>
<name>A0AAD4W011_PRUDU</name>
<gene>
    <name evidence="2" type="ORF">L3X38_024119</name>
</gene>
<proteinExistence type="predicted"/>
<comment type="caution">
    <text evidence="2">The sequence shown here is derived from an EMBL/GenBank/DDBJ whole genome shotgun (WGS) entry which is preliminary data.</text>
</comment>
<evidence type="ECO:0000313" key="3">
    <source>
        <dbReference type="Proteomes" id="UP001054821"/>
    </source>
</evidence>
<organism evidence="2 3">
    <name type="scientific">Prunus dulcis</name>
    <name type="common">Almond</name>
    <name type="synonym">Amygdalus dulcis</name>
    <dbReference type="NCBI Taxonomy" id="3755"/>
    <lineage>
        <taxon>Eukaryota</taxon>
        <taxon>Viridiplantae</taxon>
        <taxon>Streptophyta</taxon>
        <taxon>Embryophyta</taxon>
        <taxon>Tracheophyta</taxon>
        <taxon>Spermatophyta</taxon>
        <taxon>Magnoliopsida</taxon>
        <taxon>eudicotyledons</taxon>
        <taxon>Gunneridae</taxon>
        <taxon>Pentapetalae</taxon>
        <taxon>rosids</taxon>
        <taxon>fabids</taxon>
        <taxon>Rosales</taxon>
        <taxon>Rosaceae</taxon>
        <taxon>Amygdaloideae</taxon>
        <taxon>Amygdaleae</taxon>
        <taxon>Prunus</taxon>
    </lineage>
</organism>
<dbReference type="Proteomes" id="UP001054821">
    <property type="component" value="Chromosome 4"/>
</dbReference>
<dbReference type="EMBL" id="JAJFAZ020000004">
    <property type="protein sequence ID" value="KAI5333986.1"/>
    <property type="molecule type" value="Genomic_DNA"/>
</dbReference>
<feature type="region of interest" description="Disordered" evidence="1">
    <location>
        <begin position="172"/>
        <end position="210"/>
    </location>
</feature>
<keyword evidence="3" id="KW-1185">Reference proteome</keyword>
<sequence>MKDYTFKIVKEALNGCPMNMGRLVHKLGKLVHIISNVGPVKLRHCRAPNILRYMVASAGGEPSWRVKESETCLVPVNTTIKFLLDTKNPLTPNQILVRPSGSQLPGSIPNQSCKIIIHGTASLRVSSGLRDTYGLKGGRDDMFSDEMDLLGFKDVVLRACVTWRDGGELVGGKGGNGNGGGIGAEVTGESGVEGKDGLGGVWETGVDDGG</sequence>
<evidence type="ECO:0000313" key="2">
    <source>
        <dbReference type="EMBL" id="KAI5333986.1"/>
    </source>
</evidence>
<accession>A0AAD4W011</accession>
<reference evidence="2 3" key="1">
    <citation type="journal article" date="2022" name="G3 (Bethesda)">
        <title>Whole-genome sequence and methylome profiling of the almond [Prunus dulcis (Mill.) D.A. Webb] cultivar 'Nonpareil'.</title>
        <authorList>
            <person name="D'Amico-Willman K.M."/>
            <person name="Ouma W.Z."/>
            <person name="Meulia T."/>
            <person name="Sideli G.M."/>
            <person name="Gradziel T.M."/>
            <person name="Fresnedo-Ramirez J."/>
        </authorList>
    </citation>
    <scope>NUCLEOTIDE SEQUENCE [LARGE SCALE GENOMIC DNA]</scope>
    <source>
        <strain evidence="2">Clone GOH B32 T37-40</strain>
    </source>
</reference>
<feature type="compositionally biased region" description="Gly residues" evidence="1">
    <location>
        <begin position="172"/>
        <end position="183"/>
    </location>
</feature>
<protein>
    <submittedName>
        <fullName evidence="2">Uncharacterized protein</fullName>
    </submittedName>
</protein>